<feature type="transmembrane region" description="Helical" evidence="1">
    <location>
        <begin position="54"/>
        <end position="81"/>
    </location>
</feature>
<gene>
    <name evidence="2" type="ORF">GKZ89_00425</name>
</gene>
<evidence type="ECO:0000256" key="1">
    <source>
        <dbReference type="SAM" id="Phobius"/>
    </source>
</evidence>
<accession>A0A7X2V257</accession>
<protein>
    <submittedName>
        <fullName evidence="2">Flagellar basal body rod protein</fullName>
    </submittedName>
</protein>
<keyword evidence="2" id="KW-0969">Cilium</keyword>
<keyword evidence="1" id="KW-0812">Transmembrane</keyword>
<keyword evidence="1" id="KW-1133">Transmembrane helix</keyword>
<keyword evidence="1" id="KW-0472">Membrane</keyword>
<evidence type="ECO:0000313" key="3">
    <source>
        <dbReference type="Proteomes" id="UP000434639"/>
    </source>
</evidence>
<name>A0A7X2V257_9BACI</name>
<comment type="caution">
    <text evidence="2">The sequence shown here is derived from an EMBL/GenBank/DDBJ whole genome shotgun (WGS) entry which is preliminary data.</text>
</comment>
<organism evidence="2 3">
    <name type="scientific">Metabacillus mangrovi</name>
    <dbReference type="NCBI Taxonomy" id="1491830"/>
    <lineage>
        <taxon>Bacteria</taxon>
        <taxon>Bacillati</taxon>
        <taxon>Bacillota</taxon>
        <taxon>Bacilli</taxon>
        <taxon>Bacillales</taxon>
        <taxon>Bacillaceae</taxon>
        <taxon>Metabacillus</taxon>
    </lineage>
</organism>
<dbReference type="OrthoDB" id="2971941at2"/>
<dbReference type="AlphaFoldDB" id="A0A7X2V257"/>
<proteinExistence type="predicted"/>
<dbReference type="Proteomes" id="UP000434639">
    <property type="component" value="Unassembled WGS sequence"/>
</dbReference>
<reference evidence="2 3" key="1">
    <citation type="journal article" date="2017" name="Int. J. Syst. Evol. Microbiol.">
        <title>Bacillus mangrovi sp. nov., isolated from a sediment sample from a mangrove forest.</title>
        <authorList>
            <person name="Gupta V."/>
            <person name="Singh P.K."/>
            <person name="Korpole S."/>
            <person name="Tanuku N.R.S."/>
            <person name="Pinnaka A.K."/>
        </authorList>
    </citation>
    <scope>NUCLEOTIDE SEQUENCE [LARGE SCALE GENOMIC DNA]</scope>
    <source>
        <strain evidence="2 3">KCTC 33872</strain>
    </source>
</reference>
<dbReference type="RefSeq" id="WP_155110416.1">
    <property type="nucleotide sequence ID" value="NZ_WMIB01000001.1"/>
</dbReference>
<dbReference type="EMBL" id="WMIB01000001">
    <property type="protein sequence ID" value="MTH51852.1"/>
    <property type="molecule type" value="Genomic_DNA"/>
</dbReference>
<evidence type="ECO:0000313" key="2">
    <source>
        <dbReference type="EMBL" id="MTH51852.1"/>
    </source>
</evidence>
<keyword evidence="2" id="KW-0282">Flagellum</keyword>
<sequence>MRKAGLIAAAIFLGIVLLASTGHMIGLAASAVLLYFAWKGFVKTDSTGMKIFWAAAGLIALSASAANLPAIIGIAALYGLLKVVKRLKGTSKKEHRSTDPFDNFERQWNEINQTK</sequence>
<keyword evidence="3" id="KW-1185">Reference proteome</keyword>
<keyword evidence="2" id="KW-0966">Cell projection</keyword>